<dbReference type="GeneID" id="19136853"/>
<protein>
    <recommendedName>
        <fullName evidence="3">MYND-type zinc finger protein samB</fullName>
    </recommendedName>
</protein>
<sequence>MKYCSVTCQQRDAAHHNILCSTFQNFQERPSANHFRSIYFPVDELHPRFIWLRMDGTRGSHYVDNADLSQYVSGNPYGDIFTSSHYGITPEREYKTMIVVQHDQNVFGNGQPVNPCLFYLLGPEAHRWRGAYVGHGYKYTAMADSDDYDDTDAKESDDPLIAVDLDTTSLRPFIAYFLELMRRERVARAFWAPAA</sequence>
<accession>M2SB62</accession>
<evidence type="ECO:0008006" key="3">
    <source>
        <dbReference type="Google" id="ProtNLM"/>
    </source>
</evidence>
<proteinExistence type="predicted"/>
<dbReference type="RefSeq" id="XP_007700290.1">
    <property type="nucleotide sequence ID" value="XM_007702100.1"/>
</dbReference>
<dbReference type="HOGENOM" id="CLU_129953_0_0_1"/>
<dbReference type="EMBL" id="KB445643">
    <property type="protein sequence ID" value="EMD64538.1"/>
    <property type="molecule type" value="Genomic_DNA"/>
</dbReference>
<gene>
    <name evidence="1" type="ORF">COCSADRAFT_326413</name>
</gene>
<evidence type="ECO:0000313" key="1">
    <source>
        <dbReference type="EMBL" id="EMD64538.1"/>
    </source>
</evidence>
<dbReference type="eggNOG" id="ENOG502R2UN">
    <property type="taxonomic scope" value="Eukaryota"/>
</dbReference>
<reference evidence="1 2" key="1">
    <citation type="journal article" date="2012" name="PLoS Pathog.">
        <title>Diverse lifestyles and strategies of plant pathogenesis encoded in the genomes of eighteen Dothideomycetes fungi.</title>
        <authorList>
            <person name="Ohm R.A."/>
            <person name="Feau N."/>
            <person name="Henrissat B."/>
            <person name="Schoch C.L."/>
            <person name="Horwitz B.A."/>
            <person name="Barry K.W."/>
            <person name="Condon B.J."/>
            <person name="Copeland A.C."/>
            <person name="Dhillon B."/>
            <person name="Glaser F."/>
            <person name="Hesse C.N."/>
            <person name="Kosti I."/>
            <person name="LaButti K."/>
            <person name="Lindquist E.A."/>
            <person name="Lucas S."/>
            <person name="Salamov A.A."/>
            <person name="Bradshaw R.E."/>
            <person name="Ciuffetti L."/>
            <person name="Hamelin R.C."/>
            <person name="Kema G.H.J."/>
            <person name="Lawrence C."/>
            <person name="Scott J.A."/>
            <person name="Spatafora J.W."/>
            <person name="Turgeon B.G."/>
            <person name="de Wit P.J.G.M."/>
            <person name="Zhong S."/>
            <person name="Goodwin S.B."/>
            <person name="Grigoriev I.V."/>
        </authorList>
    </citation>
    <scope>NUCLEOTIDE SEQUENCE [LARGE SCALE GENOMIC DNA]</scope>
    <source>
        <strain evidence="2">ND90Pr / ATCC 201652</strain>
    </source>
</reference>
<dbReference type="STRING" id="665912.M2SB62"/>
<dbReference type="AlphaFoldDB" id="M2SB62"/>
<dbReference type="KEGG" id="bsc:COCSADRAFT_326413"/>
<name>M2SB62_COCSN</name>
<evidence type="ECO:0000313" key="2">
    <source>
        <dbReference type="Proteomes" id="UP000016934"/>
    </source>
</evidence>
<dbReference type="OrthoDB" id="3664327at2759"/>
<keyword evidence="2" id="KW-1185">Reference proteome</keyword>
<dbReference type="Proteomes" id="UP000016934">
    <property type="component" value="Unassembled WGS sequence"/>
</dbReference>
<organism evidence="1 2">
    <name type="scientific">Cochliobolus sativus (strain ND90Pr / ATCC 201652)</name>
    <name type="common">Common root rot and spot blotch fungus</name>
    <name type="synonym">Bipolaris sorokiniana</name>
    <dbReference type="NCBI Taxonomy" id="665912"/>
    <lineage>
        <taxon>Eukaryota</taxon>
        <taxon>Fungi</taxon>
        <taxon>Dikarya</taxon>
        <taxon>Ascomycota</taxon>
        <taxon>Pezizomycotina</taxon>
        <taxon>Dothideomycetes</taxon>
        <taxon>Pleosporomycetidae</taxon>
        <taxon>Pleosporales</taxon>
        <taxon>Pleosporineae</taxon>
        <taxon>Pleosporaceae</taxon>
        <taxon>Bipolaris</taxon>
    </lineage>
</organism>
<reference evidence="2" key="2">
    <citation type="journal article" date="2013" name="PLoS Genet.">
        <title>Comparative genome structure, secondary metabolite, and effector coding capacity across Cochliobolus pathogens.</title>
        <authorList>
            <person name="Condon B.J."/>
            <person name="Leng Y."/>
            <person name="Wu D."/>
            <person name="Bushley K.E."/>
            <person name="Ohm R.A."/>
            <person name="Otillar R."/>
            <person name="Martin J."/>
            <person name="Schackwitz W."/>
            <person name="Grimwood J."/>
            <person name="MohdZainudin N."/>
            <person name="Xue C."/>
            <person name="Wang R."/>
            <person name="Manning V.A."/>
            <person name="Dhillon B."/>
            <person name="Tu Z.J."/>
            <person name="Steffenson B.J."/>
            <person name="Salamov A."/>
            <person name="Sun H."/>
            <person name="Lowry S."/>
            <person name="LaButti K."/>
            <person name="Han J."/>
            <person name="Copeland A."/>
            <person name="Lindquist E."/>
            <person name="Barry K."/>
            <person name="Schmutz J."/>
            <person name="Baker S.E."/>
            <person name="Ciuffetti L.M."/>
            <person name="Grigoriev I.V."/>
            <person name="Zhong S."/>
            <person name="Turgeon B.G."/>
        </authorList>
    </citation>
    <scope>NUCLEOTIDE SEQUENCE [LARGE SCALE GENOMIC DNA]</scope>
    <source>
        <strain evidence="2">ND90Pr / ATCC 201652</strain>
    </source>
</reference>
<dbReference type="OMA" id="HNTICTS"/>